<dbReference type="Proteomes" id="UP001172101">
    <property type="component" value="Unassembled WGS sequence"/>
</dbReference>
<comment type="caution">
    <text evidence="1">The sequence shown here is derived from an EMBL/GenBank/DDBJ whole genome shotgun (WGS) entry which is preliminary data.</text>
</comment>
<gene>
    <name evidence="1" type="ORF">B0T26DRAFT_134314</name>
</gene>
<reference evidence="1" key="1">
    <citation type="submission" date="2023-06" db="EMBL/GenBank/DDBJ databases">
        <title>Genome-scale phylogeny and comparative genomics of the fungal order Sordariales.</title>
        <authorList>
            <consortium name="Lawrence Berkeley National Laboratory"/>
            <person name="Hensen N."/>
            <person name="Bonometti L."/>
            <person name="Westerberg I."/>
            <person name="Brannstrom I.O."/>
            <person name="Guillou S."/>
            <person name="Cros-Aarteil S."/>
            <person name="Calhoun S."/>
            <person name="Haridas S."/>
            <person name="Kuo A."/>
            <person name="Mondo S."/>
            <person name="Pangilinan J."/>
            <person name="Riley R."/>
            <person name="LaButti K."/>
            <person name="Andreopoulos B."/>
            <person name="Lipzen A."/>
            <person name="Chen C."/>
            <person name="Yanf M."/>
            <person name="Daum C."/>
            <person name="Ng V."/>
            <person name="Clum A."/>
            <person name="Steindorff A."/>
            <person name="Ohm R."/>
            <person name="Martin F."/>
            <person name="Silar P."/>
            <person name="Natvig D."/>
            <person name="Lalanne C."/>
            <person name="Gautier V."/>
            <person name="Ament-velasquez S.L."/>
            <person name="Kruys A."/>
            <person name="Hutchinson M.I."/>
            <person name="Powell A.J."/>
            <person name="Barry K."/>
            <person name="Miller A.N."/>
            <person name="Grigoriev I.V."/>
            <person name="Debuchy R."/>
            <person name="Gladieux P."/>
            <person name="Thoren M.H."/>
            <person name="Johannesson H."/>
        </authorList>
    </citation>
    <scope>NUCLEOTIDE SEQUENCE</scope>
    <source>
        <strain evidence="1">SMH2392-1A</strain>
    </source>
</reference>
<sequence>MDELTQLSIPLPRSLDTRIYISLTIKAKAITLFLTTASADEAGTPTPLGSFVFALPDKYNPTQPLSTPLCTVEPTLELTTRLAKIVAKKTQLPTYVGNSISFANAGLGAPWKRRWRPSNRWPKLSCPSCNPSSRPWAPLALKQSPLRSLRMLLASQPDLSSASNFEVGEQRLVPSASCLIT</sequence>
<proteinExistence type="predicted"/>
<dbReference type="EMBL" id="JAUIRO010000002">
    <property type="protein sequence ID" value="KAK0727406.1"/>
    <property type="molecule type" value="Genomic_DNA"/>
</dbReference>
<evidence type="ECO:0000313" key="1">
    <source>
        <dbReference type="EMBL" id="KAK0727406.1"/>
    </source>
</evidence>
<dbReference type="Pfam" id="PF16093">
    <property type="entry name" value="PAC4"/>
    <property type="match status" value="1"/>
</dbReference>
<dbReference type="RefSeq" id="XP_060300261.1">
    <property type="nucleotide sequence ID" value="XM_060433371.1"/>
</dbReference>
<name>A0AA40B483_9PEZI</name>
<dbReference type="GO" id="GO:0043248">
    <property type="term" value="P:proteasome assembly"/>
    <property type="evidence" value="ECO:0007669"/>
    <property type="project" value="InterPro"/>
</dbReference>
<dbReference type="GeneID" id="85316642"/>
<keyword evidence="2" id="KW-1185">Reference proteome</keyword>
<evidence type="ECO:0000313" key="2">
    <source>
        <dbReference type="Proteomes" id="UP001172101"/>
    </source>
</evidence>
<protein>
    <submittedName>
        <fullName evidence="1">Uncharacterized protein</fullName>
    </submittedName>
</protein>
<dbReference type="InterPro" id="IPR032157">
    <property type="entry name" value="PAC4"/>
</dbReference>
<dbReference type="Gene3D" id="3.30.230.100">
    <property type="match status" value="1"/>
</dbReference>
<dbReference type="AlphaFoldDB" id="A0AA40B483"/>
<accession>A0AA40B483</accession>
<organism evidence="1 2">
    <name type="scientific">Lasiosphaeria miniovina</name>
    <dbReference type="NCBI Taxonomy" id="1954250"/>
    <lineage>
        <taxon>Eukaryota</taxon>
        <taxon>Fungi</taxon>
        <taxon>Dikarya</taxon>
        <taxon>Ascomycota</taxon>
        <taxon>Pezizomycotina</taxon>
        <taxon>Sordariomycetes</taxon>
        <taxon>Sordariomycetidae</taxon>
        <taxon>Sordariales</taxon>
        <taxon>Lasiosphaeriaceae</taxon>
        <taxon>Lasiosphaeria</taxon>
    </lineage>
</organism>